<protein>
    <submittedName>
        <fullName evidence="5">WD40 repeat-like protein</fullName>
    </submittedName>
</protein>
<dbReference type="InterPro" id="IPR036322">
    <property type="entry name" value="WD40_repeat_dom_sf"/>
</dbReference>
<evidence type="ECO:0000313" key="5">
    <source>
        <dbReference type="EMBL" id="TGZ85565.1"/>
    </source>
</evidence>
<dbReference type="SMART" id="SM00320">
    <property type="entry name" value="WD40"/>
    <property type="match status" value="4"/>
</dbReference>
<dbReference type="SUPFAM" id="SSF50978">
    <property type="entry name" value="WD40 repeat-like"/>
    <property type="match status" value="1"/>
</dbReference>
<feature type="region of interest" description="Disordered" evidence="4">
    <location>
        <begin position="568"/>
        <end position="588"/>
    </location>
</feature>
<dbReference type="PROSITE" id="PS00678">
    <property type="entry name" value="WD_REPEATS_1"/>
    <property type="match status" value="1"/>
</dbReference>
<feature type="repeat" description="WD" evidence="3">
    <location>
        <begin position="632"/>
        <end position="666"/>
    </location>
</feature>
<name>A0A4V3SJW8_9PEZI</name>
<proteinExistence type="predicted"/>
<keyword evidence="2" id="KW-0677">Repeat</keyword>
<dbReference type="InterPro" id="IPR015943">
    <property type="entry name" value="WD40/YVTN_repeat-like_dom_sf"/>
</dbReference>
<keyword evidence="1 3" id="KW-0853">WD repeat</keyword>
<dbReference type="InterPro" id="IPR045159">
    <property type="entry name" value="DCAF7-like"/>
</dbReference>
<feature type="compositionally biased region" description="Basic and acidic residues" evidence="4">
    <location>
        <begin position="12"/>
        <end position="21"/>
    </location>
</feature>
<evidence type="ECO:0000256" key="4">
    <source>
        <dbReference type="SAM" id="MobiDB-lite"/>
    </source>
</evidence>
<dbReference type="PANTHER" id="PTHR19919">
    <property type="entry name" value="WD REPEAT CONTAINING PROTEIN"/>
    <property type="match status" value="1"/>
</dbReference>
<dbReference type="STRING" id="341454.A0A4V3SJW8"/>
<dbReference type="OrthoDB" id="1284551at2759"/>
<feature type="compositionally biased region" description="Gly residues" evidence="4">
    <location>
        <begin position="244"/>
        <end position="255"/>
    </location>
</feature>
<dbReference type="Proteomes" id="UP000298138">
    <property type="component" value="Unassembled WGS sequence"/>
</dbReference>
<reference evidence="5 6" key="1">
    <citation type="submission" date="2019-04" db="EMBL/GenBank/DDBJ databases">
        <title>Comparative genomics and transcriptomics to analyze fruiting body development in filamentous ascomycetes.</title>
        <authorList>
            <consortium name="DOE Joint Genome Institute"/>
            <person name="Lutkenhaus R."/>
            <person name="Traeger S."/>
            <person name="Breuer J."/>
            <person name="Kuo A."/>
            <person name="Lipzen A."/>
            <person name="Pangilinan J."/>
            <person name="Dilworth D."/>
            <person name="Sandor L."/>
            <person name="Poggeler S."/>
            <person name="Barry K."/>
            <person name="Grigoriev I.V."/>
            <person name="Nowrousian M."/>
        </authorList>
    </citation>
    <scope>NUCLEOTIDE SEQUENCE [LARGE SCALE GENOMIC DNA]</scope>
    <source>
        <strain evidence="5 6">CBS 389.68</strain>
    </source>
</reference>
<feature type="compositionally biased region" description="Pro residues" evidence="4">
    <location>
        <begin position="84"/>
        <end position="94"/>
    </location>
</feature>
<dbReference type="InterPro" id="IPR019775">
    <property type="entry name" value="WD40_repeat_CS"/>
</dbReference>
<feature type="region of interest" description="Disordered" evidence="4">
    <location>
        <begin position="237"/>
        <end position="329"/>
    </location>
</feature>
<dbReference type="PROSITE" id="PS50082">
    <property type="entry name" value="WD_REPEATS_2"/>
    <property type="match status" value="1"/>
</dbReference>
<dbReference type="AlphaFoldDB" id="A0A4V3SJW8"/>
<feature type="region of interest" description="Disordered" evidence="4">
    <location>
        <begin position="1"/>
        <end position="23"/>
    </location>
</feature>
<evidence type="ECO:0000256" key="3">
    <source>
        <dbReference type="PROSITE-ProRule" id="PRU00221"/>
    </source>
</evidence>
<dbReference type="Gene3D" id="2.130.10.10">
    <property type="entry name" value="YVTN repeat-like/Quinoprotein amine dehydrogenase"/>
    <property type="match status" value="1"/>
</dbReference>
<organism evidence="5 6">
    <name type="scientific">Ascodesmis nigricans</name>
    <dbReference type="NCBI Taxonomy" id="341454"/>
    <lineage>
        <taxon>Eukaryota</taxon>
        <taxon>Fungi</taxon>
        <taxon>Dikarya</taxon>
        <taxon>Ascomycota</taxon>
        <taxon>Pezizomycotina</taxon>
        <taxon>Pezizomycetes</taxon>
        <taxon>Pezizales</taxon>
        <taxon>Ascodesmidaceae</taxon>
        <taxon>Ascodesmis</taxon>
    </lineage>
</organism>
<feature type="compositionally biased region" description="Low complexity" evidence="4">
    <location>
        <begin position="288"/>
        <end position="303"/>
    </location>
</feature>
<evidence type="ECO:0000256" key="1">
    <source>
        <dbReference type="ARBA" id="ARBA00022574"/>
    </source>
</evidence>
<dbReference type="PROSITE" id="PS50294">
    <property type="entry name" value="WD_REPEATS_REGION"/>
    <property type="match status" value="1"/>
</dbReference>
<dbReference type="InParanoid" id="A0A4V3SJW8"/>
<evidence type="ECO:0000256" key="2">
    <source>
        <dbReference type="ARBA" id="ARBA00022737"/>
    </source>
</evidence>
<dbReference type="Pfam" id="PF00400">
    <property type="entry name" value="WD40"/>
    <property type="match status" value="2"/>
</dbReference>
<feature type="compositionally biased region" description="Basic residues" evidence="4">
    <location>
        <begin position="1"/>
        <end position="11"/>
    </location>
</feature>
<dbReference type="InterPro" id="IPR001680">
    <property type="entry name" value="WD40_rpt"/>
</dbReference>
<feature type="region of interest" description="Disordered" evidence="4">
    <location>
        <begin position="36"/>
        <end position="223"/>
    </location>
</feature>
<sequence>MPLHGLTHHSRERSLEKEQDHSLSTLAYASQALAGVGNPASLHQQQQHHLQQQQLQQEEQHLHPQPAQQPQQQHHSPQHHTQPQPQPQLNPRGPPGTTGLRVQTSNTGFPSGGIDSNQSSGLSVTPIYSGNSGLDYSAGPSSSTSDSAPKNSIAFHLPSPNANPARSDSYHPPPQSSHSQQQKRHLDPAPAASASTSSYQAYHAPTQSTSSPSASTAASTRPPLTTIVTVPQVPSMHRSAAGAQAGGQGGGGGSSGNYNPSASLAAAQGDATTGRKYAQGGALTPTYPSSGQHQSSQSAGAPHLGMGLSGMSRSTSSVREEPTGSFGAVSPGRWVSQYSMYAVDWCKWPVSAGQGYGRLAVGSYTEDSHNYIQILDTRPGPPDPHAPNAPTLEFVKLAEASHTYPITRVLWEPPSSKPLTDLLATSGDHLRLWSLPAQNPGVTANNSITNRSYTAPVQKLTPLALLSNSKSTDFTAPLTSLDWNVISPSLIITSSIDTTCTIWDIPSLTAKTQLIAHDKEVFDVRFMCNSVDVFASCGADGSVRMFDLRSLEHSTIIYEPGAAKASDKASAAANATQGDRESGSPVNPPVPPALLRLAASPHDQHLIATFCTDSNIVRILDVRQPGQALVELKGHQAAVNCAEWNPGRRGVIAAGADDSEVLVWDIFSQTGGQSLKLEKGVEQERNPVAHWPCESEVVNLSWGPSAGKSGSDWLGVVGGRGVWGLAV</sequence>
<accession>A0A4V3SJW8</accession>
<feature type="compositionally biased region" description="Low complexity" evidence="4">
    <location>
        <begin position="137"/>
        <end position="152"/>
    </location>
</feature>
<gene>
    <name evidence="5" type="ORF">EX30DRAFT_361385</name>
</gene>
<feature type="compositionally biased region" description="Polar residues" evidence="4">
    <location>
        <begin position="100"/>
        <end position="134"/>
    </location>
</feature>
<keyword evidence="6" id="KW-1185">Reference proteome</keyword>
<feature type="compositionally biased region" description="Low complexity" evidence="4">
    <location>
        <begin position="39"/>
        <end position="83"/>
    </location>
</feature>
<dbReference type="EMBL" id="ML220112">
    <property type="protein sequence ID" value="TGZ85565.1"/>
    <property type="molecule type" value="Genomic_DNA"/>
</dbReference>
<feature type="compositionally biased region" description="Low complexity" evidence="4">
    <location>
        <begin position="188"/>
        <end position="223"/>
    </location>
</feature>
<evidence type="ECO:0000313" key="6">
    <source>
        <dbReference type="Proteomes" id="UP000298138"/>
    </source>
</evidence>